<gene>
    <name evidence="1" type="ORF">ARMGADRAFT_1079154</name>
</gene>
<name>A0A2H3DGX9_ARMGA</name>
<dbReference type="InParanoid" id="A0A2H3DGX9"/>
<protein>
    <submittedName>
        <fullName evidence="1">Uncharacterized protein</fullName>
    </submittedName>
</protein>
<dbReference type="EMBL" id="KZ293654">
    <property type="protein sequence ID" value="PBK94479.1"/>
    <property type="molecule type" value="Genomic_DNA"/>
</dbReference>
<evidence type="ECO:0000313" key="1">
    <source>
        <dbReference type="EMBL" id="PBK94479.1"/>
    </source>
</evidence>
<proteinExistence type="predicted"/>
<accession>A0A2H3DGX9</accession>
<dbReference type="Proteomes" id="UP000217790">
    <property type="component" value="Unassembled WGS sequence"/>
</dbReference>
<organism evidence="1 2">
    <name type="scientific">Armillaria gallica</name>
    <name type="common">Bulbous honey fungus</name>
    <name type="synonym">Armillaria bulbosa</name>
    <dbReference type="NCBI Taxonomy" id="47427"/>
    <lineage>
        <taxon>Eukaryota</taxon>
        <taxon>Fungi</taxon>
        <taxon>Dikarya</taxon>
        <taxon>Basidiomycota</taxon>
        <taxon>Agaricomycotina</taxon>
        <taxon>Agaricomycetes</taxon>
        <taxon>Agaricomycetidae</taxon>
        <taxon>Agaricales</taxon>
        <taxon>Marasmiineae</taxon>
        <taxon>Physalacriaceae</taxon>
        <taxon>Armillaria</taxon>
    </lineage>
</organism>
<reference evidence="2" key="1">
    <citation type="journal article" date="2017" name="Nat. Ecol. Evol.">
        <title>Genome expansion and lineage-specific genetic innovations in the forest pathogenic fungi Armillaria.</title>
        <authorList>
            <person name="Sipos G."/>
            <person name="Prasanna A.N."/>
            <person name="Walter M.C."/>
            <person name="O'Connor E."/>
            <person name="Balint B."/>
            <person name="Krizsan K."/>
            <person name="Kiss B."/>
            <person name="Hess J."/>
            <person name="Varga T."/>
            <person name="Slot J."/>
            <person name="Riley R."/>
            <person name="Boka B."/>
            <person name="Rigling D."/>
            <person name="Barry K."/>
            <person name="Lee J."/>
            <person name="Mihaltcheva S."/>
            <person name="LaButti K."/>
            <person name="Lipzen A."/>
            <person name="Waldron R."/>
            <person name="Moloney N.M."/>
            <person name="Sperisen C."/>
            <person name="Kredics L."/>
            <person name="Vagvoelgyi C."/>
            <person name="Patrignani A."/>
            <person name="Fitzpatrick D."/>
            <person name="Nagy I."/>
            <person name="Doyle S."/>
            <person name="Anderson J.B."/>
            <person name="Grigoriev I.V."/>
            <person name="Gueldener U."/>
            <person name="Muensterkoetter M."/>
            <person name="Nagy L.G."/>
        </authorList>
    </citation>
    <scope>NUCLEOTIDE SEQUENCE [LARGE SCALE GENOMIC DNA]</scope>
    <source>
        <strain evidence="2">Ar21-2</strain>
    </source>
</reference>
<dbReference type="AlphaFoldDB" id="A0A2H3DGX9"/>
<keyword evidence="2" id="KW-1185">Reference proteome</keyword>
<sequence length="94" mass="9861">MVWAGVGGGRTRSYAIITTASSDEGCAGNARPYPHDYLLRLKYQAQVLATNGTLRAELLKGGLRAGMAGAFSLPNTNMASSGTSREDYGFVSEG</sequence>
<evidence type="ECO:0000313" key="2">
    <source>
        <dbReference type="Proteomes" id="UP000217790"/>
    </source>
</evidence>